<gene>
    <name evidence="4" type="primary">hemA</name>
    <name evidence="7" type="ORF">ACFQ21_09800</name>
</gene>
<comment type="caution">
    <text evidence="4">Lacks conserved residue(s) required for the propagation of feature annotation.</text>
</comment>
<dbReference type="Gene3D" id="3.40.50.720">
    <property type="entry name" value="NAD(P)-binding Rossmann-like Domain"/>
    <property type="match status" value="1"/>
</dbReference>
<evidence type="ECO:0000256" key="2">
    <source>
        <dbReference type="ARBA" id="ARBA00023002"/>
    </source>
</evidence>
<feature type="domain" description="Quinate/shikimate 5-dehydrogenase/glutamyl-tRNA reductase" evidence="5">
    <location>
        <begin position="183"/>
        <end position="294"/>
    </location>
</feature>
<dbReference type="PANTHER" id="PTHR43013">
    <property type="entry name" value="GLUTAMYL-TRNA REDUCTASE"/>
    <property type="match status" value="1"/>
</dbReference>
<evidence type="ECO:0000256" key="1">
    <source>
        <dbReference type="ARBA" id="ARBA00022857"/>
    </source>
</evidence>
<evidence type="ECO:0000256" key="4">
    <source>
        <dbReference type="HAMAP-Rule" id="MF_00087"/>
    </source>
</evidence>
<keyword evidence="3 4" id="KW-0627">Porphyrin biosynthesis</keyword>
<evidence type="ECO:0000259" key="6">
    <source>
        <dbReference type="Pfam" id="PF05201"/>
    </source>
</evidence>
<name>A0ABW3K336_9BACT</name>
<dbReference type="RefSeq" id="WP_377578423.1">
    <property type="nucleotide sequence ID" value="NZ_JBHTKA010000002.1"/>
</dbReference>
<feature type="binding site" evidence="4">
    <location>
        <begin position="113"/>
        <end position="115"/>
    </location>
    <ligand>
        <name>substrate</name>
    </ligand>
</feature>
<organism evidence="7 8">
    <name type="scientific">Ohtaekwangia kribbensis</name>
    <dbReference type="NCBI Taxonomy" id="688913"/>
    <lineage>
        <taxon>Bacteria</taxon>
        <taxon>Pseudomonadati</taxon>
        <taxon>Bacteroidota</taxon>
        <taxon>Cytophagia</taxon>
        <taxon>Cytophagales</taxon>
        <taxon>Fulvivirgaceae</taxon>
        <taxon>Ohtaekwangia</taxon>
    </lineage>
</organism>
<dbReference type="InterPro" id="IPR000343">
    <property type="entry name" value="4pyrrol_synth_GluRdtase"/>
</dbReference>
<reference evidence="8" key="1">
    <citation type="journal article" date="2019" name="Int. J. Syst. Evol. Microbiol.">
        <title>The Global Catalogue of Microorganisms (GCM) 10K type strain sequencing project: providing services to taxonomists for standard genome sequencing and annotation.</title>
        <authorList>
            <consortium name="The Broad Institute Genomics Platform"/>
            <consortium name="The Broad Institute Genome Sequencing Center for Infectious Disease"/>
            <person name="Wu L."/>
            <person name="Ma J."/>
        </authorList>
    </citation>
    <scope>NUCLEOTIDE SEQUENCE [LARGE SCALE GENOMIC DNA]</scope>
    <source>
        <strain evidence="8">CCUG 58938</strain>
    </source>
</reference>
<feature type="binding site" evidence="4">
    <location>
        <position position="108"/>
    </location>
    <ligand>
        <name>substrate</name>
    </ligand>
</feature>
<comment type="miscellaneous">
    <text evidence="4">During catalysis, the active site Cys acts as a nucleophile attacking the alpha-carbonyl group of tRNA-bound glutamate with the formation of a thioester intermediate between enzyme and glutamate, and the concomitant release of tRNA(Glu). The thioester intermediate is finally reduced by direct hydride transfer from NADPH, to form the product GSA.</text>
</comment>
<comment type="pathway">
    <text evidence="4">Porphyrin-containing compound metabolism; protoporphyrin-IX biosynthesis; 5-aminolevulinate from L-glutamyl-tRNA(Glu): step 1/2.</text>
</comment>
<dbReference type="SUPFAM" id="SSF51735">
    <property type="entry name" value="NAD(P)-binding Rossmann-fold domains"/>
    <property type="match status" value="1"/>
</dbReference>
<feature type="binding site" evidence="4">
    <location>
        <position position="119"/>
    </location>
    <ligand>
        <name>substrate</name>
    </ligand>
</feature>
<dbReference type="SUPFAM" id="SSF69742">
    <property type="entry name" value="Glutamyl tRNA-reductase catalytic, N-terminal domain"/>
    <property type="match status" value="1"/>
</dbReference>
<dbReference type="Pfam" id="PF05201">
    <property type="entry name" value="GlutR_N"/>
    <property type="match status" value="1"/>
</dbReference>
<comment type="function">
    <text evidence="4">Catalyzes the NADPH-dependent reduction of glutamyl-tRNA(Glu) to glutamate 1-semialdehyde (GSA).</text>
</comment>
<dbReference type="Pfam" id="PF01488">
    <property type="entry name" value="Shikimate_DH"/>
    <property type="match status" value="1"/>
</dbReference>
<feature type="binding site" evidence="4">
    <location>
        <begin position="50"/>
        <end position="53"/>
    </location>
    <ligand>
        <name>substrate</name>
    </ligand>
</feature>
<protein>
    <recommendedName>
        <fullName evidence="4">Glutamyl-tRNA reductase</fullName>
        <shortName evidence="4">GluTR</shortName>
        <ecNumber evidence="4">1.2.1.70</ecNumber>
    </recommendedName>
</protein>
<dbReference type="InterPro" id="IPR036291">
    <property type="entry name" value="NAD(P)-bd_dom_sf"/>
</dbReference>
<comment type="domain">
    <text evidence="4">Possesses an unusual extended V-shaped dimeric structure with each monomer consisting of three distinct domains arranged along a curved 'spinal' alpha-helix. The N-terminal catalytic domain specifically recognizes the glutamate moiety of the substrate. The second domain is the NADPH-binding domain, and the third C-terminal domain is responsible for dimerization.</text>
</comment>
<keyword evidence="2 4" id="KW-0560">Oxidoreductase</keyword>
<dbReference type="Gene3D" id="3.30.460.30">
    <property type="entry name" value="Glutamyl-tRNA reductase, N-terminal domain"/>
    <property type="match status" value="1"/>
</dbReference>
<feature type="domain" description="Glutamyl-tRNA reductase N-terminal" evidence="6">
    <location>
        <begin position="8"/>
        <end position="155"/>
    </location>
</feature>
<comment type="catalytic activity">
    <reaction evidence="4">
        <text>(S)-4-amino-5-oxopentanoate + tRNA(Glu) + NADP(+) = L-glutamyl-tRNA(Glu) + NADPH + H(+)</text>
        <dbReference type="Rhea" id="RHEA:12344"/>
        <dbReference type="Rhea" id="RHEA-COMP:9663"/>
        <dbReference type="Rhea" id="RHEA-COMP:9680"/>
        <dbReference type="ChEBI" id="CHEBI:15378"/>
        <dbReference type="ChEBI" id="CHEBI:57501"/>
        <dbReference type="ChEBI" id="CHEBI:57783"/>
        <dbReference type="ChEBI" id="CHEBI:58349"/>
        <dbReference type="ChEBI" id="CHEBI:78442"/>
        <dbReference type="ChEBI" id="CHEBI:78520"/>
        <dbReference type="EC" id="1.2.1.70"/>
    </reaction>
</comment>
<dbReference type="EMBL" id="JBHTKA010000002">
    <property type="protein sequence ID" value="MFD0999601.1"/>
    <property type="molecule type" value="Genomic_DNA"/>
</dbReference>
<comment type="similarity">
    <text evidence="4">Belongs to the glutamyl-tRNA reductase family.</text>
</comment>
<dbReference type="PANTHER" id="PTHR43013:SF1">
    <property type="entry name" value="GLUTAMYL-TRNA REDUCTASE"/>
    <property type="match status" value="1"/>
</dbReference>
<evidence type="ECO:0000256" key="3">
    <source>
        <dbReference type="ARBA" id="ARBA00023244"/>
    </source>
</evidence>
<comment type="subunit">
    <text evidence="4">Homodimer.</text>
</comment>
<dbReference type="HAMAP" id="MF_00087">
    <property type="entry name" value="Glu_tRNA_reductase"/>
    <property type="match status" value="1"/>
</dbReference>
<dbReference type="EC" id="1.2.1.70" evidence="4"/>
<keyword evidence="8" id="KW-1185">Reference proteome</keyword>
<accession>A0ABW3K336</accession>
<dbReference type="InterPro" id="IPR015895">
    <property type="entry name" value="4pyrrol_synth_GluRdtase_N"/>
</dbReference>
<proteinExistence type="inferred from homology"/>
<evidence type="ECO:0000313" key="7">
    <source>
        <dbReference type="EMBL" id="MFD0999601.1"/>
    </source>
</evidence>
<dbReference type="InterPro" id="IPR006151">
    <property type="entry name" value="Shikm_DH/Glu-tRNA_Rdtase"/>
</dbReference>
<keyword evidence="1 4" id="KW-0521">NADP</keyword>
<evidence type="ECO:0000259" key="5">
    <source>
        <dbReference type="Pfam" id="PF01488"/>
    </source>
</evidence>
<dbReference type="Proteomes" id="UP001597112">
    <property type="component" value="Unassembled WGS sequence"/>
</dbReference>
<comment type="caution">
    <text evidence="7">The sequence shown here is derived from an EMBL/GenBank/DDBJ whole genome shotgun (WGS) entry which is preliminary data.</text>
</comment>
<evidence type="ECO:0000313" key="8">
    <source>
        <dbReference type="Proteomes" id="UP001597112"/>
    </source>
</evidence>
<sequence>MNTITILSLSYKHAVLDVRAAFQFNEEERKQWYTDLHTIPGLKGGVVLSTCNRTEFYLETSAEFSPKEFIHGMQVRKGTNIPWHLFEVITTPHDSARYSMEVANGLHSMVMGDKQIIAQVKTAYRESMEAGKITTLLERLFQTVFRSYKRIHNETSLHTGSTSISFIAVRKIRKVIQRPAEYVSILLIGAGEIAADFMKYATAKGYPVTITNRTAERAHALATRFHCNTIPFDRFQENLYAFDVVVSCASLKGIITGDQLQPEQAPVLIDLTTYKSIDLQQPEDYTFFSLDDLGKERDLHDTLQAQAVAPARQIIEEEKAVFVQWLASRHKTRSVLQTV</sequence>
<feature type="binding site" evidence="4">
    <location>
        <begin position="189"/>
        <end position="194"/>
    </location>
    <ligand>
        <name>NADP(+)</name>
        <dbReference type="ChEBI" id="CHEBI:58349"/>
    </ligand>
</feature>
<feature type="active site" description="Nucleophile" evidence="4">
    <location>
        <position position="51"/>
    </location>
</feature>
<dbReference type="InterPro" id="IPR036343">
    <property type="entry name" value="GluRdtase_N_sf"/>
</dbReference>